<feature type="signal peptide" evidence="1">
    <location>
        <begin position="1"/>
        <end position="22"/>
    </location>
</feature>
<reference evidence="2 3" key="1">
    <citation type="submission" date="2019-03" db="EMBL/GenBank/DDBJ databases">
        <title>Draft genome sequences of novel Actinobacteria.</title>
        <authorList>
            <person name="Sahin N."/>
            <person name="Ay H."/>
            <person name="Saygin H."/>
        </authorList>
    </citation>
    <scope>NUCLEOTIDE SEQUENCE [LARGE SCALE GENOMIC DNA]</scope>
    <source>
        <strain evidence="2 3">6K102</strain>
    </source>
</reference>
<evidence type="ECO:0000256" key="1">
    <source>
        <dbReference type="SAM" id="SignalP"/>
    </source>
</evidence>
<dbReference type="Proteomes" id="UP000295136">
    <property type="component" value="Unassembled WGS sequence"/>
</dbReference>
<dbReference type="AlphaFoldDB" id="A0A4R5EVR7"/>
<sequence>MRRLIVCLALALLPASCGWSLPASPGASSEAFEVRARDVAERWQGSAADRAWRHGFVALDVLNPRGWNHVGRVPAWVNRSAHNGAWRLDAELPTGPPADAEVRWPDGARSRVPLIAAASAYEEFSRPAGLVEEQCPAKGCRPLRVTGVELGRVPLETSRGPVRVPAWMFTVKGVEQKKVHVAVDPSAVSARPERVEGGVEEVMAYDLVAGRPHDLLLRYGHGACDTVRGVRVHETDQVVVVGVDKENAGPGEPCPAILESAVTTVALARPLGERLVLDSGTGVPVLRGPVRR</sequence>
<feature type="chain" id="PRO_5020983642" evidence="1">
    <location>
        <begin position="23"/>
        <end position="292"/>
    </location>
</feature>
<organism evidence="2 3">
    <name type="scientific">Nonomuraea mesophila</name>
    <dbReference type="NCBI Taxonomy" id="2530382"/>
    <lineage>
        <taxon>Bacteria</taxon>
        <taxon>Bacillati</taxon>
        <taxon>Actinomycetota</taxon>
        <taxon>Actinomycetes</taxon>
        <taxon>Streptosporangiales</taxon>
        <taxon>Streptosporangiaceae</taxon>
        <taxon>Nonomuraea</taxon>
    </lineage>
</organism>
<protein>
    <submittedName>
        <fullName evidence="2">Uncharacterized protein</fullName>
    </submittedName>
</protein>
<accession>A0A4R5EVR7</accession>
<name>A0A4R5EVR7_9ACTN</name>
<evidence type="ECO:0000313" key="3">
    <source>
        <dbReference type="Proteomes" id="UP000295136"/>
    </source>
</evidence>
<keyword evidence="3" id="KW-1185">Reference proteome</keyword>
<comment type="caution">
    <text evidence="2">The sequence shown here is derived from an EMBL/GenBank/DDBJ whole genome shotgun (WGS) entry which is preliminary data.</text>
</comment>
<proteinExistence type="predicted"/>
<keyword evidence="1" id="KW-0732">Signal</keyword>
<dbReference type="RefSeq" id="WP_132636682.1">
    <property type="nucleotide sequence ID" value="NZ_SMLD01000117.1"/>
</dbReference>
<gene>
    <name evidence="2" type="ORF">E1295_33265</name>
</gene>
<evidence type="ECO:0000313" key="2">
    <source>
        <dbReference type="EMBL" id="TDE38827.1"/>
    </source>
</evidence>
<dbReference type="EMBL" id="SMLD01000117">
    <property type="protein sequence ID" value="TDE38827.1"/>
    <property type="molecule type" value="Genomic_DNA"/>
</dbReference>